<evidence type="ECO:0000313" key="2">
    <source>
        <dbReference type="Proteomes" id="UP000584642"/>
    </source>
</evidence>
<dbReference type="RefSeq" id="WP_180285958.1">
    <property type="nucleotide sequence ID" value="NZ_JABFDB010000037.1"/>
</dbReference>
<organism evidence="1 2">
    <name type="scientific">Azospirillum oleiclasticum</name>
    <dbReference type="NCBI Taxonomy" id="2735135"/>
    <lineage>
        <taxon>Bacteria</taxon>
        <taxon>Pseudomonadati</taxon>
        <taxon>Pseudomonadota</taxon>
        <taxon>Alphaproteobacteria</taxon>
        <taxon>Rhodospirillales</taxon>
        <taxon>Azospirillaceae</taxon>
        <taxon>Azospirillum</taxon>
    </lineage>
</organism>
<name>A0ABX2TIX9_9PROT</name>
<comment type="caution">
    <text evidence="1">The sequence shown here is derived from an EMBL/GenBank/DDBJ whole genome shotgun (WGS) entry which is preliminary data.</text>
</comment>
<evidence type="ECO:0000313" key="1">
    <source>
        <dbReference type="EMBL" id="NYZ24181.1"/>
    </source>
</evidence>
<proteinExistence type="predicted"/>
<protein>
    <submittedName>
        <fullName evidence="1">Uncharacterized protein</fullName>
    </submittedName>
</protein>
<dbReference type="Proteomes" id="UP000584642">
    <property type="component" value="Unassembled WGS sequence"/>
</dbReference>
<accession>A0ABX2TIX9</accession>
<keyword evidence="2" id="KW-1185">Reference proteome</keyword>
<dbReference type="EMBL" id="JABFDB010000037">
    <property type="protein sequence ID" value="NYZ24181.1"/>
    <property type="molecule type" value="Genomic_DNA"/>
</dbReference>
<gene>
    <name evidence="1" type="ORF">HND93_31130</name>
</gene>
<reference evidence="1 2" key="1">
    <citation type="submission" date="2020-05" db="EMBL/GenBank/DDBJ databases">
        <title>Azospirillum oleiclasticum sp. nov, a nitrogen-fixing and heavy crude oil-emulsifying bacterium isolated from the crude oil of Yumen Oilfield.</title>
        <authorList>
            <person name="Wu D."/>
            <person name="Cai M."/>
            <person name="Zhang X."/>
        </authorList>
    </citation>
    <scope>NUCLEOTIDE SEQUENCE [LARGE SCALE GENOMIC DNA]</scope>
    <source>
        <strain evidence="1 2">ROY-1-1-2</strain>
    </source>
</reference>
<sequence>MLVVRDRTIEHMAARHLDGYRARLLDHLARCFPDRVRALGTGRVHAIADRGIAVTELLGFTTGAEVARYVGLSVIVGDDLLAPPHRGWTAPVLGDAALTPEQKLGRLAVLARRRGHSFGGETAP</sequence>